<evidence type="ECO:0000259" key="2">
    <source>
        <dbReference type="PROSITE" id="PS51208"/>
    </source>
</evidence>
<name>A0A7W9AT90_9SPHN</name>
<dbReference type="Proteomes" id="UP000557739">
    <property type="component" value="Unassembled WGS sequence"/>
</dbReference>
<feature type="chain" id="PRO_5031238780" description="Autotransporter domain-containing protein" evidence="1">
    <location>
        <begin position="34"/>
        <end position="2457"/>
    </location>
</feature>
<dbReference type="InterPro" id="IPR036709">
    <property type="entry name" value="Autotransporte_beta_dom_sf"/>
</dbReference>
<dbReference type="SUPFAM" id="SSF103515">
    <property type="entry name" value="Autotransporter"/>
    <property type="match status" value="1"/>
</dbReference>
<reference evidence="3 4" key="1">
    <citation type="submission" date="2020-08" db="EMBL/GenBank/DDBJ databases">
        <title>Genomic Encyclopedia of Type Strains, Phase IV (KMG-IV): sequencing the most valuable type-strain genomes for metagenomic binning, comparative biology and taxonomic classification.</title>
        <authorList>
            <person name="Goeker M."/>
        </authorList>
    </citation>
    <scope>NUCLEOTIDE SEQUENCE [LARGE SCALE GENOMIC DNA]</scope>
    <source>
        <strain evidence="3 4">DSM 27244</strain>
    </source>
</reference>
<keyword evidence="4" id="KW-1185">Reference proteome</keyword>
<gene>
    <name evidence="3" type="ORF">FHR19_003539</name>
</gene>
<comment type="caution">
    <text evidence="3">The sequence shown here is derived from an EMBL/GenBank/DDBJ whole genome shotgun (WGS) entry which is preliminary data.</text>
</comment>
<proteinExistence type="predicted"/>
<feature type="domain" description="Autotransporter" evidence="2">
    <location>
        <begin position="2180"/>
        <end position="2457"/>
    </location>
</feature>
<dbReference type="PROSITE" id="PS51208">
    <property type="entry name" value="AUTOTRANSPORTER"/>
    <property type="match status" value="1"/>
</dbReference>
<protein>
    <recommendedName>
        <fullName evidence="2">Autotransporter domain-containing protein</fullName>
    </recommendedName>
</protein>
<dbReference type="SMART" id="SM00869">
    <property type="entry name" value="Autotransporter"/>
    <property type="match status" value="1"/>
</dbReference>
<evidence type="ECO:0000313" key="4">
    <source>
        <dbReference type="Proteomes" id="UP000557739"/>
    </source>
</evidence>
<organism evidence="3 4">
    <name type="scientific">Sphingomonas yantingensis</name>
    <dbReference type="NCBI Taxonomy" id="1241761"/>
    <lineage>
        <taxon>Bacteria</taxon>
        <taxon>Pseudomonadati</taxon>
        <taxon>Pseudomonadota</taxon>
        <taxon>Alphaproteobacteria</taxon>
        <taxon>Sphingomonadales</taxon>
        <taxon>Sphingomonadaceae</taxon>
        <taxon>Sphingomonas</taxon>
    </lineage>
</organism>
<feature type="signal peptide" evidence="1">
    <location>
        <begin position="1"/>
        <end position="33"/>
    </location>
</feature>
<sequence>MVGGKSRVHRVRARALGTTALLLGIGHTGTAFAQCAPEPATENGIVICAGTDSDGLSVTTRGTSVTVQPGARVLSNGSPAIDFRLPTDVFGAPVRLSVAGTVDGGQAAGVRLLATAPASGSGFSTAELAMTVLEGGVVRGANAVLLEGPASGFTGVRATIDNAGSLIGTGGIALRAATPDRASFDRIVNRATGRIGAIAGPVGSLDNAGTIDGGALSAIDVGTSFFAAFGSFANSGTITAASPAATLALGSSNKTLTNSGAIENRGTGAAITGQVLDITNAASGRIASAGTTAIQADTALRLRNAGTITGGVVVSGFSGATIDSTLGTINGGLRLGDGNDILIARYLDGRVVTGVTGAIDGGGGTDTLRVGFGADTSLAGVTPIPTAFERLTLAPDLDRTVTLADGFRAPGILSLAGEGTIVNATTLTGTSAVVAADEFVFNTSAPRFVNAGVIRALVASPGTAAVNLQQIRRFENQGRIEAAGDGVSVSLADAVVNTGTIVAGGMALSAFNGDFDNRGTIRSTGGTALVLNGSTGFTSVNSGRIEGATSGVTLRTGLRNEGTIVGGSTGVALDAYAQLLNAAGGVVTGGRFGAAASQFTFNVVVANAGTINGDVNVRGGASDPFNGNRYFALAGGVLNGNLTLGRNDTLIAELANGGQGAFAGITGTVTATDSLLHYRVRSDASASVTAPAGFASTGFDLYNGAALALSGMSWRTVQLAGNGRVDLDATIATIGAPALQLTNLLVAPGETETIDAALDVVSRGTLSIDQADNQPYGYAAVNLGAGKFTNAGTIIARDRSTNIYSPISAIAGSADIVNDGTIELQSAVGVSGARSLVNSGTIRQTGGTTASIGVRNVGSLANTGTIEVAGAAVQIDYSSTAIDNAGLIASTGGAAIDLSQYGSSYGTSILNRAGGTIRGGAGEAIRLSGGTIDNRGTITGSVNLGYSPYGGSSFTPSVYFANGGTISGDLRFGAGSDLLIVLNDVTGISGAIDGGAGDDTLVRARDTSGTIALGTLAITGFEREGVRALGADTVVTVAATAPVAGDLALSGDGSIVSTATVEGAVTLGNSGFYVFNDPGAALSLAGFTNRGDLRGGVSGSVGRFVNEGTIAKASNGFYYGNAAVELSRRGDLDFRNLGTITGSTDNAVLLNASGSIAATNSGTITGGLFAFSRPDTSYPAPVADPVTARTISIVNSGTVVAVDPAVPGADVLIDAQIAGIDGAGDAITFANSGTVAGGVTLAVYRDFGFPVPAPTDTAAGRTLSAINSGTITGNSIGLAAYVAGSANGGDTIGLTNSGTITATGIGGTGVSLVIDRAGQTAGAIALTNSGTIRANAGGTVDQFVDYWTGLTFTTTIAANAVVVSAPTGAASTITNAATGTIEATGALSTAIVSVGALDLANAGTIRGGQGTVLEPGDRTIGYNGTDYLAGAVQALGGEDDRIVNSGTIIGSIDLGGGDDVIENSGRIEGNVFLGAGDDVFRQLASAALIGTVDAGAGTDSLVIDATGGGAVNGDQFVNFDRFTQVGSGSVAYSGNFRFETVGVSGGTVTIGGGQTLSSAGGTVITGSEADETVVNDGTVAGSIDLSGGADRVVNRGRIDGSVLLGTGNDVFIDAAGSSVGGIVDGGAGDDSYAVVLAGNRSGIGARTGFERLDVTGDGRLALTLDQRFEAVTLAGTGLELVLAGNTIGTVTGSALAESVSADGDLAFVSLGAGADTLAMGTSIAAGRYDGGSGTDALRFTATGPVTLTGSATGFEQVSLTGSALTVAGTLGSEGAALGFGAGDQQLAVATGGTLAGIVDLGDGADRFRLAAGGTLVGSVSGGAGDDRATIELAGDRTLGPVLSGFETLATEGRGQLTLTGTQGYSLVLADTDLAVGQGSTLTAERVRFGTGDNRLAVYGGFAGSVDGGSGSDAILVAGGSAAFVDIASVERFAMTGGDATIARMAALGTVDLTGGRLTGLAGSTITAAQLNVGSGAILASGGTINGNVAVAGTLSPGAGVGTMTVNGNVALQSGSRSVFELGADAADRLLVSGAVTIAQGSTLQVVPVATLRPGATYDLIVASGGITGSFGTVIKPDSLFGFVIQRADRIQLLGQFLGDAAFTPQVSASIAYANTALVAQPATSRLFAAVPALLDAQGNSNPAAFARLTPEPYATASQIGVDNALTLTGAARGPAFATDGTDVHAYTFAQVVGGWHRLGADRGEGVSAARGRDYGFLGGIGVGNASWNVGAFGGYLNNRQAIETLDAVTRAEGFVAGIQARYAAEGGFGINATILYNGSKARTERALPGGVAAQDRYDLNSWVSDVSVSYAAAVAGDWALRPHAGITYVRTDRDGLTEAGGSPFALTVARDRHVAGFADAGLYLGRSTASTAAFRPFVSLGARTQIEGRRADALAGYSGAGLGLIALGAQRAPVVGTVAAGVDYRLTETLGVFATAASQTGRDDHQESVMAGVRLRF</sequence>
<dbReference type="InterPro" id="IPR005546">
    <property type="entry name" value="Autotransporte_beta"/>
</dbReference>
<dbReference type="PRINTS" id="PR00313">
    <property type="entry name" value="CABNDNGRPT"/>
</dbReference>
<evidence type="ECO:0000313" key="3">
    <source>
        <dbReference type="EMBL" id="MBB5700157.1"/>
    </source>
</evidence>
<evidence type="ECO:0000256" key="1">
    <source>
        <dbReference type="SAM" id="SignalP"/>
    </source>
</evidence>
<dbReference type="Gene3D" id="2.160.20.160">
    <property type="match status" value="1"/>
</dbReference>
<keyword evidence="1" id="KW-0732">Signal</keyword>
<accession>A0A7W9AT90</accession>
<dbReference type="EMBL" id="JACIJJ010000008">
    <property type="protein sequence ID" value="MBB5700157.1"/>
    <property type="molecule type" value="Genomic_DNA"/>
</dbReference>